<dbReference type="Proteomes" id="UP000050761">
    <property type="component" value="Unassembled WGS sequence"/>
</dbReference>
<dbReference type="GO" id="GO:0016020">
    <property type="term" value="C:membrane"/>
    <property type="evidence" value="ECO:0007669"/>
    <property type="project" value="UniProtKB-SubCell"/>
</dbReference>
<evidence type="ECO:0000256" key="10">
    <source>
        <dbReference type="RuleBase" id="RU003718"/>
    </source>
</evidence>
<evidence type="ECO:0000256" key="5">
    <source>
        <dbReference type="ARBA" id="ARBA00022692"/>
    </source>
</evidence>
<dbReference type="SUPFAM" id="SSF53756">
    <property type="entry name" value="UDP-Glycosyltransferase/glycogen phosphorylase"/>
    <property type="match status" value="1"/>
</dbReference>
<accession>A0A183GFE2</accession>
<reference evidence="14" key="2">
    <citation type="submission" date="2019-09" db="UniProtKB">
        <authorList>
            <consortium name="WormBaseParasite"/>
        </authorList>
    </citation>
    <scope>IDENTIFICATION</scope>
</reference>
<evidence type="ECO:0000256" key="8">
    <source>
        <dbReference type="ARBA" id="ARBA00023136"/>
    </source>
</evidence>
<dbReference type="InterPro" id="IPR035595">
    <property type="entry name" value="UDP_glycos_trans_CS"/>
</dbReference>
<dbReference type="CDD" id="cd03784">
    <property type="entry name" value="GT1_Gtf-like"/>
    <property type="match status" value="1"/>
</dbReference>
<dbReference type="FunFam" id="3.40.50.2000:FF:000038">
    <property type="entry name" value="UDP-GlucuronosylTransferase"/>
    <property type="match status" value="1"/>
</dbReference>
<keyword evidence="5" id="KW-0812">Transmembrane</keyword>
<evidence type="ECO:0000256" key="3">
    <source>
        <dbReference type="ARBA" id="ARBA00022676"/>
    </source>
</evidence>
<keyword evidence="13" id="KW-1185">Reference proteome</keyword>
<dbReference type="InterPro" id="IPR002213">
    <property type="entry name" value="UDP_glucos_trans"/>
</dbReference>
<keyword evidence="8" id="KW-0472">Membrane</keyword>
<keyword evidence="7" id="KW-1133">Transmembrane helix</keyword>
<dbReference type="AlphaFoldDB" id="A0A183GFE2"/>
<evidence type="ECO:0000256" key="6">
    <source>
        <dbReference type="ARBA" id="ARBA00022729"/>
    </source>
</evidence>
<comment type="catalytic activity">
    <reaction evidence="9 11">
        <text>glucuronate acceptor + UDP-alpha-D-glucuronate = acceptor beta-D-glucuronoside + UDP + H(+)</text>
        <dbReference type="Rhea" id="RHEA:21032"/>
        <dbReference type="ChEBI" id="CHEBI:15378"/>
        <dbReference type="ChEBI" id="CHEBI:58052"/>
        <dbReference type="ChEBI" id="CHEBI:58223"/>
        <dbReference type="ChEBI" id="CHEBI:132367"/>
        <dbReference type="ChEBI" id="CHEBI:132368"/>
        <dbReference type="EC" id="2.4.1.17"/>
    </reaction>
</comment>
<keyword evidence="6" id="KW-0732">Signal</keyword>
<evidence type="ECO:0000256" key="1">
    <source>
        <dbReference type="ARBA" id="ARBA00004167"/>
    </source>
</evidence>
<dbReference type="PANTHER" id="PTHR48043:SF23">
    <property type="entry name" value="UDP-GLUCURONOSYLTRANSFERASE"/>
    <property type="match status" value="1"/>
</dbReference>
<dbReference type="Pfam" id="PF00201">
    <property type="entry name" value="UDPGT"/>
    <property type="match status" value="1"/>
</dbReference>
<evidence type="ECO:0000256" key="4">
    <source>
        <dbReference type="ARBA" id="ARBA00022679"/>
    </source>
</evidence>
<dbReference type="OrthoDB" id="5835829at2759"/>
<keyword evidence="3 10" id="KW-0328">Glycosyltransferase</keyword>
<dbReference type="WBParaSite" id="HPBE_0002111101-mRNA-1">
    <property type="protein sequence ID" value="HPBE_0002111101-mRNA-1"/>
    <property type="gene ID" value="HPBE_0002111101"/>
</dbReference>
<evidence type="ECO:0000256" key="9">
    <source>
        <dbReference type="ARBA" id="ARBA00047475"/>
    </source>
</evidence>
<evidence type="ECO:0000313" key="12">
    <source>
        <dbReference type="EMBL" id="VDP23404.1"/>
    </source>
</evidence>
<evidence type="ECO:0000313" key="13">
    <source>
        <dbReference type="Proteomes" id="UP000050761"/>
    </source>
</evidence>
<gene>
    <name evidence="12" type="ORF">HPBE_LOCUS21109</name>
</gene>
<dbReference type="PANTHER" id="PTHR48043">
    <property type="entry name" value="EG:EG0003.4 PROTEIN-RELATED"/>
    <property type="match status" value="1"/>
</dbReference>
<evidence type="ECO:0000313" key="14">
    <source>
        <dbReference type="WBParaSite" id="HPBE_0002111101-mRNA-1"/>
    </source>
</evidence>
<dbReference type="InterPro" id="IPR050271">
    <property type="entry name" value="UDP-glycosyltransferase"/>
</dbReference>
<evidence type="ECO:0000256" key="7">
    <source>
        <dbReference type="ARBA" id="ARBA00022989"/>
    </source>
</evidence>
<dbReference type="GO" id="GO:0015020">
    <property type="term" value="F:glucuronosyltransferase activity"/>
    <property type="evidence" value="ECO:0007669"/>
    <property type="project" value="UniProtKB-EC"/>
</dbReference>
<keyword evidence="4 10" id="KW-0808">Transferase</keyword>
<accession>A0A3P8CUD8</accession>
<dbReference type="Gene3D" id="3.40.50.2000">
    <property type="entry name" value="Glycogen Phosphorylase B"/>
    <property type="match status" value="1"/>
</dbReference>
<dbReference type="EMBL" id="UZAH01032707">
    <property type="protein sequence ID" value="VDP23404.1"/>
    <property type="molecule type" value="Genomic_DNA"/>
</dbReference>
<evidence type="ECO:0000256" key="2">
    <source>
        <dbReference type="ARBA" id="ARBA00009995"/>
    </source>
</evidence>
<dbReference type="PROSITE" id="PS00375">
    <property type="entry name" value="UDPGT"/>
    <property type="match status" value="1"/>
</dbReference>
<comment type="subcellular location">
    <subcellularLocation>
        <location evidence="1 11">Membrane</location>
        <topology evidence="1 11">Single-pass membrane protein</topology>
    </subcellularLocation>
</comment>
<organism evidence="13 14">
    <name type="scientific">Heligmosomoides polygyrus</name>
    <name type="common">Parasitic roundworm</name>
    <dbReference type="NCBI Taxonomy" id="6339"/>
    <lineage>
        <taxon>Eukaryota</taxon>
        <taxon>Metazoa</taxon>
        <taxon>Ecdysozoa</taxon>
        <taxon>Nematoda</taxon>
        <taxon>Chromadorea</taxon>
        <taxon>Rhabditida</taxon>
        <taxon>Rhabditina</taxon>
        <taxon>Rhabditomorpha</taxon>
        <taxon>Strongyloidea</taxon>
        <taxon>Heligmosomidae</taxon>
        <taxon>Heligmosomoides</taxon>
    </lineage>
</organism>
<sequence>MRRIHSDHSSIVHCLVLFQEWSQVLRLRSRTVLISFGSVAKSSLMPRPAKKAIIDVIKSFPDTTFIWKYEEIDDAMFKGVENLVLSKWTPQGDLLADDRLTLFITHGGAGSMMESATRGKPVIVFPLFGDQTRNAKLIEKFGFGEMRLRLPFRRRLSEQ</sequence>
<proteinExistence type="inferred from homology"/>
<reference evidence="12 13" key="1">
    <citation type="submission" date="2018-11" db="EMBL/GenBank/DDBJ databases">
        <authorList>
            <consortium name="Pathogen Informatics"/>
        </authorList>
    </citation>
    <scope>NUCLEOTIDE SEQUENCE [LARGE SCALE GENOMIC DNA]</scope>
</reference>
<protein>
    <recommendedName>
        <fullName evidence="11">UDP-glucuronosyltransferase</fullName>
        <ecNumber evidence="11">2.4.1.17</ecNumber>
    </recommendedName>
</protein>
<comment type="similarity">
    <text evidence="2 10">Belongs to the UDP-glycosyltransferase family.</text>
</comment>
<name>A0A183GFE2_HELPZ</name>
<dbReference type="EC" id="2.4.1.17" evidence="11"/>
<evidence type="ECO:0000256" key="11">
    <source>
        <dbReference type="RuleBase" id="RU362059"/>
    </source>
</evidence>